<dbReference type="PIRSF" id="PIRSF017393">
    <property type="entry name" value="MTase_SAV2177"/>
    <property type="match status" value="1"/>
</dbReference>
<dbReference type="EMBL" id="BAAANT010000007">
    <property type="protein sequence ID" value="GAA2136762.1"/>
    <property type="molecule type" value="Genomic_DNA"/>
</dbReference>
<evidence type="ECO:0000313" key="2">
    <source>
        <dbReference type="Proteomes" id="UP001422759"/>
    </source>
</evidence>
<comment type="caution">
    <text evidence="1">The sequence shown here is derived from an EMBL/GenBank/DDBJ whole genome shotgun (WGS) entry which is preliminary data.</text>
</comment>
<name>A0ABN2Z4U3_9ACTN</name>
<organism evidence="1 2">
    <name type="scientific">Kitasatospora kazusensis</name>
    <dbReference type="NCBI Taxonomy" id="407974"/>
    <lineage>
        <taxon>Bacteria</taxon>
        <taxon>Bacillati</taxon>
        <taxon>Actinomycetota</taxon>
        <taxon>Actinomycetes</taxon>
        <taxon>Kitasatosporales</taxon>
        <taxon>Streptomycetaceae</taxon>
        <taxon>Kitasatospora</taxon>
    </lineage>
</organism>
<keyword evidence="2" id="KW-1185">Reference proteome</keyword>
<gene>
    <name evidence="1" type="ORF">GCM10009760_16490</name>
</gene>
<sequence>MEHPTDNPALHLPWLMRPTPGRLHDFFADGHNNLWVDRELGHDLLAQASCLPPAAAANWDFKTRVTRLAARRGIHQFLELGCGYARREHTMRADRWLPTVHRTAMDATATPGNVRIVYVDHDPLVMGYARALLDDCDAVRTLEADILDMPALLTAPQISGHLDPALPVAVTLTAVAHWITDDPALHHAMDSLVTWLPPGSTLSITHATADHHPQTATALAQICTRAGLPLRLRERAEVRALFCGLPLLSPGLTATENWRPEQRAPYRSAAWAGVAVKGAPAVAR</sequence>
<dbReference type="InterPro" id="IPR029063">
    <property type="entry name" value="SAM-dependent_MTases_sf"/>
</dbReference>
<accession>A0ABN2Z4U3</accession>
<proteinExistence type="predicted"/>
<protein>
    <submittedName>
        <fullName evidence="1">SAM-dependent methyltransferase</fullName>
    </submittedName>
</protein>
<keyword evidence="1" id="KW-0489">Methyltransferase</keyword>
<dbReference type="GO" id="GO:0032259">
    <property type="term" value="P:methylation"/>
    <property type="evidence" value="ECO:0007669"/>
    <property type="project" value="UniProtKB-KW"/>
</dbReference>
<dbReference type="InterPro" id="IPR006764">
    <property type="entry name" value="SAM_dep_MeTrfase_SAV2177_type"/>
</dbReference>
<reference evidence="1 2" key="1">
    <citation type="journal article" date="2019" name="Int. J. Syst. Evol. Microbiol.">
        <title>The Global Catalogue of Microorganisms (GCM) 10K type strain sequencing project: providing services to taxonomists for standard genome sequencing and annotation.</title>
        <authorList>
            <consortium name="The Broad Institute Genomics Platform"/>
            <consortium name="The Broad Institute Genome Sequencing Center for Infectious Disease"/>
            <person name="Wu L."/>
            <person name="Ma J."/>
        </authorList>
    </citation>
    <scope>NUCLEOTIDE SEQUENCE [LARGE SCALE GENOMIC DNA]</scope>
    <source>
        <strain evidence="1 2">JCM 14560</strain>
    </source>
</reference>
<dbReference type="RefSeq" id="WP_344462366.1">
    <property type="nucleotide sequence ID" value="NZ_BAAANT010000007.1"/>
</dbReference>
<dbReference type="SUPFAM" id="SSF53335">
    <property type="entry name" value="S-adenosyl-L-methionine-dependent methyltransferases"/>
    <property type="match status" value="1"/>
</dbReference>
<evidence type="ECO:0000313" key="1">
    <source>
        <dbReference type="EMBL" id="GAA2136762.1"/>
    </source>
</evidence>
<keyword evidence="1" id="KW-0808">Transferase</keyword>
<dbReference type="GO" id="GO:0008168">
    <property type="term" value="F:methyltransferase activity"/>
    <property type="evidence" value="ECO:0007669"/>
    <property type="project" value="UniProtKB-KW"/>
</dbReference>
<dbReference type="Gene3D" id="3.40.50.150">
    <property type="entry name" value="Vaccinia Virus protein VP39"/>
    <property type="match status" value="1"/>
</dbReference>
<dbReference type="Pfam" id="PF04672">
    <property type="entry name" value="Methyltransf_19"/>
    <property type="match status" value="1"/>
</dbReference>
<dbReference type="Proteomes" id="UP001422759">
    <property type="component" value="Unassembled WGS sequence"/>
</dbReference>